<comment type="similarity">
    <text evidence="3">Belongs to the glycosyl hydrolase 130 family.</text>
</comment>
<evidence type="ECO:0000313" key="5">
    <source>
        <dbReference type="Proteomes" id="UP000230292"/>
    </source>
</evidence>
<comment type="caution">
    <text evidence="4">The sequence shown here is derived from an EMBL/GenBank/DDBJ whole genome shotgun (WGS) entry which is preliminary data.</text>
</comment>
<dbReference type="InterPro" id="IPR023296">
    <property type="entry name" value="Glyco_hydro_beta-prop_sf"/>
</dbReference>
<dbReference type="GO" id="GO:0016757">
    <property type="term" value="F:glycosyltransferase activity"/>
    <property type="evidence" value="ECO:0007669"/>
    <property type="project" value="UniProtKB-KW"/>
</dbReference>
<evidence type="ECO:0000313" key="4">
    <source>
        <dbReference type="EMBL" id="PIW36726.1"/>
    </source>
</evidence>
<dbReference type="SUPFAM" id="SSF75005">
    <property type="entry name" value="Arabinanase/levansucrase/invertase"/>
    <property type="match status" value="1"/>
</dbReference>
<keyword evidence="2" id="KW-0808">Transferase</keyword>
<proteinExistence type="inferred from homology"/>
<protein>
    <submittedName>
        <fullName evidence="4">Pesticidal protein Cry7Aa</fullName>
    </submittedName>
</protein>
<dbReference type="EMBL" id="PFGC01000042">
    <property type="protein sequence ID" value="PIW36726.1"/>
    <property type="molecule type" value="Genomic_DNA"/>
</dbReference>
<evidence type="ECO:0000256" key="1">
    <source>
        <dbReference type="ARBA" id="ARBA00022676"/>
    </source>
</evidence>
<dbReference type="InterPro" id="IPR007184">
    <property type="entry name" value="Mannoside_phosphorylase"/>
</dbReference>
<dbReference type="PIRSF" id="PIRSF016202">
    <property type="entry name" value="PH1107"/>
    <property type="match status" value="1"/>
</dbReference>
<keyword evidence="1" id="KW-0328">Glycosyltransferase</keyword>
<name>A0A2M7H3B3_9BACT</name>
<evidence type="ECO:0000256" key="3">
    <source>
        <dbReference type="ARBA" id="ARBA00024356"/>
    </source>
</evidence>
<accession>A0A2M7H3B3</accession>
<reference evidence="4 5" key="1">
    <citation type="submission" date="2017-09" db="EMBL/GenBank/DDBJ databases">
        <title>Depth-based differentiation of microbial function through sediment-hosted aquifers and enrichment of novel symbionts in the deep terrestrial subsurface.</title>
        <authorList>
            <person name="Probst A.J."/>
            <person name="Ladd B."/>
            <person name="Jarett J.K."/>
            <person name="Geller-Mcgrath D.E."/>
            <person name="Sieber C.M."/>
            <person name="Emerson J.B."/>
            <person name="Anantharaman K."/>
            <person name="Thomas B.C."/>
            <person name="Malmstrom R."/>
            <person name="Stieglmeier M."/>
            <person name="Klingl A."/>
            <person name="Woyke T."/>
            <person name="Ryan C.M."/>
            <person name="Banfield J.F."/>
        </authorList>
    </citation>
    <scope>NUCLEOTIDE SEQUENCE [LARGE SCALE GENOMIC DNA]</scope>
    <source>
        <strain evidence="4">CG15_BIG_FIL_POST_REV_8_21_14_020_45_12</strain>
    </source>
</reference>
<dbReference type="PANTHER" id="PTHR34106:SF5">
    <property type="entry name" value="GLYCOSIDASE"/>
    <property type="match status" value="1"/>
</dbReference>
<organism evidence="4 5">
    <name type="scientific">Candidatus Kerfeldbacteria bacterium CG15_BIG_FIL_POST_REV_8_21_14_020_45_12</name>
    <dbReference type="NCBI Taxonomy" id="2014247"/>
    <lineage>
        <taxon>Bacteria</taxon>
        <taxon>Candidatus Kerfeldiibacteriota</taxon>
    </lineage>
</organism>
<dbReference type="PANTHER" id="PTHR34106">
    <property type="entry name" value="GLYCOSIDASE"/>
    <property type="match status" value="1"/>
</dbReference>
<dbReference type="Proteomes" id="UP000230292">
    <property type="component" value="Unassembled WGS sequence"/>
</dbReference>
<sequence>MIEVKKEGILLEATDNEFENQAVLNPTTIQVGNEVHLFYRAVKQVNYSSIGYAKLDGPLTVVERSATPVLVPSTEHDSHGVEDPRVIEFEGRYYMFYTAYDGKNALIGMATSDDLKTWKKEGIVSPRMTYHEAEEYFQEAGVKEAYFLFEAFLQHRSGPEVLIWDKDAYIFPERINGKIAFVHRILPDMQIAYVDEMSQLMGPEFWIDYLKHLDDHVLMENKYWYETRNIGGGGPPIKTDKGWLVIYHAVKSRNSGKTYSAAAALLDLENPQKVIARMKDPLFQPELPWELTGDVNNVVFPTGNTIFDGRLYMYYGAADSRIAVSSVDLDDLLNDLLTNWRHE</sequence>
<dbReference type="Gene3D" id="2.115.10.20">
    <property type="entry name" value="Glycosyl hydrolase domain, family 43"/>
    <property type="match status" value="1"/>
</dbReference>
<dbReference type="AlphaFoldDB" id="A0A2M7H3B3"/>
<gene>
    <name evidence="4" type="ORF">COW24_04140</name>
</gene>
<dbReference type="Pfam" id="PF04041">
    <property type="entry name" value="Glyco_hydro_130"/>
    <property type="match status" value="1"/>
</dbReference>
<dbReference type="CDD" id="cd18614">
    <property type="entry name" value="GH130"/>
    <property type="match status" value="1"/>
</dbReference>
<evidence type="ECO:0000256" key="2">
    <source>
        <dbReference type="ARBA" id="ARBA00022679"/>
    </source>
</evidence>